<dbReference type="STRING" id="155417.A0A4V1X9Y3"/>
<dbReference type="AlphaFoldDB" id="A0A4V1X9Y3"/>
<protein>
    <submittedName>
        <fullName evidence="1">Uncharacterized protein</fullName>
    </submittedName>
</protein>
<sequence length="170" mass="16773">MAAETAAVASAKKQLAEALAVLQKHGVVTRDDVLLVQGVVCKGVVAPLDPPLDPPLDVAAADAFAGAAAVAPGPLALSLVASAPAFVPGAPAVTAPSAADIRKAFLEKVHAAVTASITTTKKENAEEKEDGKGEAAGELLVDVSVPTAPAPAITAPLPSMVVLVPTKGPL</sequence>
<gene>
    <name evidence="1" type="ORF">DL764_006904</name>
</gene>
<evidence type="ECO:0000313" key="1">
    <source>
        <dbReference type="EMBL" id="RYO99102.1"/>
    </source>
</evidence>
<evidence type="ECO:0000313" key="2">
    <source>
        <dbReference type="Proteomes" id="UP000293360"/>
    </source>
</evidence>
<comment type="caution">
    <text evidence="1">The sequence shown here is derived from an EMBL/GenBank/DDBJ whole genome shotgun (WGS) entry which is preliminary data.</text>
</comment>
<keyword evidence="2" id="KW-1185">Reference proteome</keyword>
<organism evidence="1 2">
    <name type="scientific">Monosporascus ibericus</name>
    <dbReference type="NCBI Taxonomy" id="155417"/>
    <lineage>
        <taxon>Eukaryota</taxon>
        <taxon>Fungi</taxon>
        <taxon>Dikarya</taxon>
        <taxon>Ascomycota</taxon>
        <taxon>Pezizomycotina</taxon>
        <taxon>Sordariomycetes</taxon>
        <taxon>Xylariomycetidae</taxon>
        <taxon>Xylariales</taxon>
        <taxon>Xylariales incertae sedis</taxon>
        <taxon>Monosporascus</taxon>
    </lineage>
</organism>
<name>A0A4V1X9Y3_9PEZI</name>
<dbReference type="Proteomes" id="UP000293360">
    <property type="component" value="Unassembled WGS sequence"/>
</dbReference>
<proteinExistence type="predicted"/>
<dbReference type="EMBL" id="QJNU01000435">
    <property type="protein sequence ID" value="RYO99102.1"/>
    <property type="molecule type" value="Genomic_DNA"/>
</dbReference>
<accession>A0A4V1X9Y3</accession>
<reference evidence="1 2" key="1">
    <citation type="submission" date="2018-06" db="EMBL/GenBank/DDBJ databases">
        <title>Complete Genomes of Monosporascus.</title>
        <authorList>
            <person name="Robinson A.J."/>
            <person name="Natvig D.O."/>
        </authorList>
    </citation>
    <scope>NUCLEOTIDE SEQUENCE [LARGE SCALE GENOMIC DNA]</scope>
    <source>
        <strain evidence="1 2">CBS 110550</strain>
    </source>
</reference>